<proteinExistence type="predicted"/>
<evidence type="ECO:0008006" key="4">
    <source>
        <dbReference type="Google" id="ProtNLM"/>
    </source>
</evidence>
<dbReference type="Proteomes" id="UP001328107">
    <property type="component" value="Unassembled WGS sequence"/>
</dbReference>
<evidence type="ECO:0000256" key="1">
    <source>
        <dbReference type="SAM" id="Phobius"/>
    </source>
</evidence>
<accession>A0AAN5HZG6</accession>
<feature type="non-terminal residue" evidence="2">
    <location>
        <position position="1"/>
    </location>
</feature>
<feature type="non-terminal residue" evidence="2">
    <location>
        <position position="144"/>
    </location>
</feature>
<organism evidence="2 3">
    <name type="scientific">Pristionchus mayeri</name>
    <dbReference type="NCBI Taxonomy" id="1317129"/>
    <lineage>
        <taxon>Eukaryota</taxon>
        <taxon>Metazoa</taxon>
        <taxon>Ecdysozoa</taxon>
        <taxon>Nematoda</taxon>
        <taxon>Chromadorea</taxon>
        <taxon>Rhabditida</taxon>
        <taxon>Rhabditina</taxon>
        <taxon>Diplogasteromorpha</taxon>
        <taxon>Diplogasteroidea</taxon>
        <taxon>Neodiplogasteridae</taxon>
        <taxon>Pristionchus</taxon>
    </lineage>
</organism>
<dbReference type="AlphaFoldDB" id="A0AAN5HZG6"/>
<dbReference type="PANTHER" id="PTHR45830">
    <property type="entry name" value="SERPENTINE RECEPTOR, CLASS I"/>
    <property type="match status" value="1"/>
</dbReference>
<dbReference type="PANTHER" id="PTHR45830:SF15">
    <property type="entry name" value="SERPENTINE RECEPTOR, CLASS I"/>
    <property type="match status" value="1"/>
</dbReference>
<name>A0AAN5HZG6_9BILA</name>
<comment type="caution">
    <text evidence="2">The sequence shown here is derived from an EMBL/GenBank/DDBJ whole genome shotgun (WGS) entry which is preliminary data.</text>
</comment>
<keyword evidence="1" id="KW-0472">Membrane</keyword>
<evidence type="ECO:0000313" key="3">
    <source>
        <dbReference type="Proteomes" id="UP001328107"/>
    </source>
</evidence>
<keyword evidence="3" id="KW-1185">Reference proteome</keyword>
<keyword evidence="1" id="KW-0812">Transmembrane</keyword>
<feature type="transmembrane region" description="Helical" evidence="1">
    <location>
        <begin position="27"/>
        <end position="45"/>
    </location>
</feature>
<feature type="transmembrane region" description="Helical" evidence="1">
    <location>
        <begin position="57"/>
        <end position="81"/>
    </location>
</feature>
<gene>
    <name evidence="2" type="ORF">PMAYCL1PPCAC_16619</name>
</gene>
<dbReference type="EMBL" id="BTRK01000004">
    <property type="protein sequence ID" value="GMR46424.1"/>
    <property type="molecule type" value="Genomic_DNA"/>
</dbReference>
<evidence type="ECO:0000313" key="2">
    <source>
        <dbReference type="EMBL" id="GMR46424.1"/>
    </source>
</evidence>
<protein>
    <recommendedName>
        <fullName evidence="4">G protein-coupled receptor</fullName>
    </recommendedName>
</protein>
<keyword evidence="1" id="KW-1133">Transmembrane helix</keyword>
<reference evidence="3" key="1">
    <citation type="submission" date="2022-10" db="EMBL/GenBank/DDBJ databases">
        <title>Genome assembly of Pristionchus species.</title>
        <authorList>
            <person name="Yoshida K."/>
            <person name="Sommer R.J."/>
        </authorList>
    </citation>
    <scope>NUCLEOTIDE SEQUENCE [LARGE SCALE GENOMIC DNA]</scope>
    <source>
        <strain evidence="3">RS5460</strain>
    </source>
</reference>
<feature type="transmembrane region" description="Helical" evidence="1">
    <location>
        <begin position="111"/>
        <end position="133"/>
    </location>
</feature>
<sequence length="144" mass="17034">SANDSLRFNFEWDRDYLLPFSMLQQKYMPIIGSLTVHPIIFYVLLFDNRSMRLELRISYFFTYLVVVLDEWMLCFAFRFYVLVPYSGLYCEGPICRSGWNEQWLMSVIKTIQAIISFSLIAVSFPFSILVIQLHQMFVPVGSRL</sequence>